<sequence>MLAAPFDVKFQGVHRSLSRTQLEKAPDSLLSTVLLGDGLPISSVGTLEIPSGTASSGLPGWADGTKDLFQICIDCYSDVSDRVQIQSARPLLPATIVKQALDFFGIPEKLWPLGVWMAMQTVALRQEHSTHLKKLMVEAAKVTLETLIQRVTSSKQSGASQALQLAVLSLILWCLRVIGRATQLLTALSCMGGVQSGGTCRVLAHATGVLLCLSIVDQRRESG</sequence>
<comment type="caution">
    <text evidence="1">The sequence shown here is derived from an EMBL/GenBank/DDBJ whole genome shotgun (WGS) entry which is preliminary data.</text>
</comment>
<evidence type="ECO:0000313" key="1">
    <source>
        <dbReference type="EMBL" id="KAK9789227.1"/>
    </source>
</evidence>
<dbReference type="Proteomes" id="UP001465755">
    <property type="component" value="Unassembled WGS sequence"/>
</dbReference>
<name>A0AAW1NPJ7_9CHLO</name>
<gene>
    <name evidence="1" type="ORF">WJX73_004173</name>
</gene>
<keyword evidence="2" id="KW-1185">Reference proteome</keyword>
<dbReference type="AlphaFoldDB" id="A0AAW1NPJ7"/>
<evidence type="ECO:0000313" key="2">
    <source>
        <dbReference type="Proteomes" id="UP001465755"/>
    </source>
</evidence>
<dbReference type="EMBL" id="JALJOQ010000211">
    <property type="protein sequence ID" value="KAK9789227.1"/>
    <property type="molecule type" value="Genomic_DNA"/>
</dbReference>
<proteinExistence type="predicted"/>
<reference evidence="1 2" key="1">
    <citation type="journal article" date="2024" name="Nat. Commun.">
        <title>Phylogenomics reveals the evolutionary origins of lichenization in chlorophyte algae.</title>
        <authorList>
            <person name="Puginier C."/>
            <person name="Libourel C."/>
            <person name="Otte J."/>
            <person name="Skaloud P."/>
            <person name="Haon M."/>
            <person name="Grisel S."/>
            <person name="Petersen M."/>
            <person name="Berrin J.G."/>
            <person name="Delaux P.M."/>
            <person name="Dal Grande F."/>
            <person name="Keller J."/>
        </authorList>
    </citation>
    <scope>NUCLEOTIDE SEQUENCE [LARGE SCALE GENOMIC DNA]</scope>
    <source>
        <strain evidence="1 2">SAG 2036</strain>
    </source>
</reference>
<accession>A0AAW1NPJ7</accession>
<organism evidence="1 2">
    <name type="scientific">Symbiochloris irregularis</name>
    <dbReference type="NCBI Taxonomy" id="706552"/>
    <lineage>
        <taxon>Eukaryota</taxon>
        <taxon>Viridiplantae</taxon>
        <taxon>Chlorophyta</taxon>
        <taxon>core chlorophytes</taxon>
        <taxon>Trebouxiophyceae</taxon>
        <taxon>Trebouxiales</taxon>
        <taxon>Trebouxiaceae</taxon>
        <taxon>Symbiochloris</taxon>
    </lineage>
</organism>
<protein>
    <submittedName>
        <fullName evidence="1">Uncharacterized protein</fullName>
    </submittedName>
</protein>